<proteinExistence type="predicted"/>
<sequence>MGSVKAYFIQYKFILPENISHSSYTYQKLFRALYGYTQNVSKSNGKSYKYHRKGILSPVPYLRPGKNCVIIPQAMLSPLIDFFKTGKNPSHKWVGKGDWKAVYYMNEKDVSPDEMVGAFENVLDRWFVLSNSKEHEKLDSEISAILATAKAGQKVDAAHKAFLLGEAQRVTSHEWFQSCAPKSNKLKKFSSLVSDLKTV</sequence>
<name>A0A8T4L415_9ARCH</name>
<dbReference type="EMBL" id="JAGVWC010000008">
    <property type="protein sequence ID" value="MBS3061307.1"/>
    <property type="molecule type" value="Genomic_DNA"/>
</dbReference>
<organism evidence="1 2">
    <name type="scientific">Candidatus Iainarchaeum sp</name>
    <dbReference type="NCBI Taxonomy" id="3101447"/>
    <lineage>
        <taxon>Archaea</taxon>
        <taxon>Candidatus Iainarchaeota</taxon>
        <taxon>Candidatus Iainarchaeia</taxon>
        <taxon>Candidatus Iainarchaeales</taxon>
        <taxon>Candidatus Iainarchaeaceae</taxon>
        <taxon>Candidatus Iainarchaeum</taxon>
    </lineage>
</organism>
<protein>
    <submittedName>
        <fullName evidence="1">Uncharacterized protein</fullName>
    </submittedName>
</protein>
<dbReference type="AlphaFoldDB" id="A0A8T4L415"/>
<comment type="caution">
    <text evidence="1">The sequence shown here is derived from an EMBL/GenBank/DDBJ whole genome shotgun (WGS) entry which is preliminary data.</text>
</comment>
<dbReference type="Proteomes" id="UP000675968">
    <property type="component" value="Unassembled WGS sequence"/>
</dbReference>
<reference evidence="1" key="2">
    <citation type="submission" date="2021-05" db="EMBL/GenBank/DDBJ databases">
        <title>Protein family content uncovers lineage relationships and bacterial pathway maintenance mechanisms in DPANN archaea.</title>
        <authorList>
            <person name="Castelle C.J."/>
            <person name="Meheust R."/>
            <person name="Jaffe A.L."/>
            <person name="Seitz K."/>
            <person name="Gong X."/>
            <person name="Baker B.J."/>
            <person name="Banfield J.F."/>
        </authorList>
    </citation>
    <scope>NUCLEOTIDE SEQUENCE</scope>
    <source>
        <strain evidence="1">RIFCSPLOWO2_01_FULL_AR10_48_17</strain>
    </source>
</reference>
<reference evidence="1" key="1">
    <citation type="submission" date="2021-03" db="EMBL/GenBank/DDBJ databases">
        <authorList>
            <person name="Jaffe A."/>
        </authorList>
    </citation>
    <scope>NUCLEOTIDE SEQUENCE</scope>
    <source>
        <strain evidence="1">RIFCSPLOWO2_01_FULL_AR10_48_17</strain>
    </source>
</reference>
<evidence type="ECO:0000313" key="1">
    <source>
        <dbReference type="EMBL" id="MBS3061307.1"/>
    </source>
</evidence>
<evidence type="ECO:0000313" key="2">
    <source>
        <dbReference type="Proteomes" id="UP000675968"/>
    </source>
</evidence>
<accession>A0A8T4L415</accession>
<gene>
    <name evidence="1" type="ORF">J4215_01875</name>
</gene>